<feature type="compositionally biased region" description="Basic and acidic residues" evidence="4">
    <location>
        <begin position="1"/>
        <end position="13"/>
    </location>
</feature>
<comment type="caution">
    <text evidence="6">The sequence shown here is derived from an EMBL/GenBank/DDBJ whole genome shotgun (WGS) entry which is preliminary data.</text>
</comment>
<name>A0ABT3ZZ68_9BACT</name>
<dbReference type="Gene3D" id="1.10.510.10">
    <property type="entry name" value="Transferase(Phosphotransferase) domain 1"/>
    <property type="match status" value="1"/>
</dbReference>
<gene>
    <name evidence="6" type="ORF">OV287_09405</name>
</gene>
<dbReference type="InterPro" id="IPR041664">
    <property type="entry name" value="AAA_16"/>
</dbReference>
<dbReference type="SUPFAM" id="SSF56112">
    <property type="entry name" value="Protein kinase-like (PK-like)"/>
    <property type="match status" value="1"/>
</dbReference>
<sequence length="1374" mass="152468">MSRDATQEGEHDGQPASGGEAFSRASDFEDSLLLELRQSEPLHGLPLPGARLGGPDGRRYHILAWMGGGGMGQVFRAGDETLQREVALKFLLPRSGFEAEALREARAVARLDHENIVRIFDVSEWRSSPDEPGLPFLVMECLEGEPLSALLKRGRLEVRHALEVLEGLATGLAHAHERGLVHRDLKPANVFLTPTGTVKLLDFGLSHLLASSDRRVPLLPGAGTPGYMAPEQWRAGLQDARTDVWAAGVVLYEMLTGELPFPLATLLELRERVTSEEAMPPVRARNPEVPSEVESLLATALAKDPARRFPTARELRQELHELRARLARPGFDESGPVTRQRRRLVLLSCQLTGLSGLAGRLDAEDLGDLEVGFHQECDEVIRWHGGSVNLAMGGEVFACFGCPQVREDDAERAVRAALHLAHAVPELLQRKLPHLSLAGLGTKVGLHTDRMVLDTRAMQGEAPRVVSWLASQAGPGEVLVGEATWRQARGAFETESLGARTFTGLMGPTPLDVHRVLREREVRVRFDRTLVAGGLTPLVGREPELRRLMELWDAAREGRGAFVLLRGEAGLGKSRLLQELRERVPPETALRLRFQCWSSPGASALPPIAEGLRRPFQFSPGGSPQQHLEELEARLGAMDQPRENIQLLGLLLALPVPEGAPVYRLTPARRMEKTYEALRDLLLCVARQRPVLLAVEDLHWADSSWLELLGHVLERVEGARILVVLSARPEFQPAWPSRPWLHQLTLERLPDGLATALVKEAAHGTPLPEQTVRALAEKTDGIPLFIEEMTRLVLEGGTVDSIPVTLHELLLARLDMLPSGRKTLAQAGAVVGREFSLALLATVTGREETDLRRELGGLVDAGLLLEEQEGSDEPDYQFRHALFQEAAYQSLPRDERRRRHQHIARVLEERFPAVVKARPEVLAHHHTEAGELALAIPYWCQAGVRDIQRLANPEALAHLTRAQELVGKLPEAERDAGEELTVFAARGLALVHVRGYNSPEAARTYARALELLRRMDEFPPQVELCIWSLSTYYSMRAEHHLCRELAERVVRLGERQKNQELLAMGYQMRAATFTDQGRFRLALESSELALACVRSDLARDWDAPLAVHPAGLLAVAASILSISGRLEQARRYSREALEQLRRIDHPPTTALVLTNTALACQLRREVQQASRFSDETIAICSGRSHEGWLTWARVLQGWVLAELGQPREGLALIHQELARWRRSGIRSRLPNFLCVLAGAHLRLGQLREGLVAVDEALSEARETGEHNMEAELYRLRGELLHAGGQEREARDDFSRAITVAREQEALLFELRATVSLGRLLRDTGQPEVAPRLLTRVLTRFEADEDSVDLTEARTLLEELSAERGDRPGAGAARE</sequence>
<dbReference type="InterPro" id="IPR027417">
    <property type="entry name" value="P-loop_NTPase"/>
</dbReference>
<dbReference type="Pfam" id="PF13191">
    <property type="entry name" value="AAA_16"/>
    <property type="match status" value="1"/>
</dbReference>
<dbReference type="Gene3D" id="3.40.50.300">
    <property type="entry name" value="P-loop containing nucleotide triphosphate hydrolases"/>
    <property type="match status" value="1"/>
</dbReference>
<dbReference type="InterPro" id="IPR001054">
    <property type="entry name" value="A/G_cyclase"/>
</dbReference>
<accession>A0ABT3ZZ68</accession>
<evidence type="ECO:0000256" key="4">
    <source>
        <dbReference type="SAM" id="MobiDB-lite"/>
    </source>
</evidence>
<dbReference type="Proteomes" id="UP001207654">
    <property type="component" value="Unassembled WGS sequence"/>
</dbReference>
<dbReference type="EMBL" id="JAPNKA010000001">
    <property type="protein sequence ID" value="MCY1074703.1"/>
    <property type="molecule type" value="Genomic_DNA"/>
</dbReference>
<dbReference type="RefSeq" id="WP_267533662.1">
    <property type="nucleotide sequence ID" value="NZ_JAPNKA010000001.1"/>
</dbReference>
<dbReference type="InterPro" id="IPR011990">
    <property type="entry name" value="TPR-like_helical_dom_sf"/>
</dbReference>
<dbReference type="GO" id="GO:0016301">
    <property type="term" value="F:kinase activity"/>
    <property type="evidence" value="ECO:0007669"/>
    <property type="project" value="UniProtKB-KW"/>
</dbReference>
<reference evidence="6 7" key="1">
    <citation type="submission" date="2022-11" db="EMBL/GenBank/DDBJ databases">
        <title>Minimal conservation of predation-associated metabolite biosynthetic gene clusters underscores biosynthetic potential of Myxococcota including descriptions for ten novel species: Archangium lansinium sp. nov., Myxococcus landrumus sp. nov., Nannocystis bai.</title>
        <authorList>
            <person name="Ahearne A."/>
            <person name="Stevens C."/>
            <person name="Phillips K."/>
        </authorList>
    </citation>
    <scope>NUCLEOTIDE SEQUENCE [LARGE SCALE GENOMIC DNA]</scope>
    <source>
        <strain evidence="6 7">MIWBW</strain>
    </source>
</reference>
<evidence type="ECO:0000313" key="6">
    <source>
        <dbReference type="EMBL" id="MCY1074703.1"/>
    </source>
</evidence>
<keyword evidence="2" id="KW-0547">Nucleotide-binding</keyword>
<feature type="domain" description="Protein kinase" evidence="5">
    <location>
        <begin position="60"/>
        <end position="323"/>
    </location>
</feature>
<dbReference type="PROSITE" id="PS50011">
    <property type="entry name" value="PROTEIN_KINASE_DOM"/>
    <property type="match status" value="1"/>
</dbReference>
<dbReference type="SUPFAM" id="SSF55073">
    <property type="entry name" value="Nucleotide cyclase"/>
    <property type="match status" value="1"/>
</dbReference>
<dbReference type="CDD" id="cd07302">
    <property type="entry name" value="CHD"/>
    <property type="match status" value="1"/>
</dbReference>
<dbReference type="SMART" id="SM00220">
    <property type="entry name" value="S_TKc"/>
    <property type="match status" value="1"/>
</dbReference>
<keyword evidence="6" id="KW-0418">Kinase</keyword>
<dbReference type="PROSITE" id="PS00108">
    <property type="entry name" value="PROTEIN_KINASE_ST"/>
    <property type="match status" value="1"/>
</dbReference>
<evidence type="ECO:0000256" key="1">
    <source>
        <dbReference type="ARBA" id="ARBA00004167"/>
    </source>
</evidence>
<dbReference type="Gene3D" id="3.30.70.1230">
    <property type="entry name" value="Nucleotide cyclase"/>
    <property type="match status" value="1"/>
</dbReference>
<feature type="region of interest" description="Disordered" evidence="4">
    <location>
        <begin position="1"/>
        <end position="22"/>
    </location>
</feature>
<dbReference type="Gene3D" id="1.25.40.10">
    <property type="entry name" value="Tetratricopeptide repeat domain"/>
    <property type="match status" value="2"/>
</dbReference>
<dbReference type="InterPro" id="IPR000719">
    <property type="entry name" value="Prot_kinase_dom"/>
</dbReference>
<evidence type="ECO:0000256" key="3">
    <source>
        <dbReference type="ARBA" id="ARBA00022840"/>
    </source>
</evidence>
<dbReference type="Pfam" id="PF00069">
    <property type="entry name" value="Pkinase"/>
    <property type="match status" value="1"/>
</dbReference>
<keyword evidence="7" id="KW-1185">Reference proteome</keyword>
<dbReference type="PANTHER" id="PTHR16305:SF28">
    <property type="entry name" value="GUANYLATE CYCLASE DOMAIN-CONTAINING PROTEIN"/>
    <property type="match status" value="1"/>
</dbReference>
<dbReference type="PANTHER" id="PTHR16305">
    <property type="entry name" value="TESTICULAR SOLUBLE ADENYLYL CYCLASE"/>
    <property type="match status" value="1"/>
</dbReference>
<dbReference type="InterPro" id="IPR011009">
    <property type="entry name" value="Kinase-like_dom_sf"/>
</dbReference>
<evidence type="ECO:0000256" key="2">
    <source>
        <dbReference type="ARBA" id="ARBA00022741"/>
    </source>
</evidence>
<evidence type="ECO:0000313" key="7">
    <source>
        <dbReference type="Proteomes" id="UP001207654"/>
    </source>
</evidence>
<dbReference type="SMART" id="SM00028">
    <property type="entry name" value="TPR"/>
    <property type="match status" value="4"/>
</dbReference>
<organism evidence="6 7">
    <name type="scientific">Archangium lansingense</name>
    <dbReference type="NCBI Taxonomy" id="2995310"/>
    <lineage>
        <taxon>Bacteria</taxon>
        <taxon>Pseudomonadati</taxon>
        <taxon>Myxococcota</taxon>
        <taxon>Myxococcia</taxon>
        <taxon>Myxococcales</taxon>
        <taxon>Cystobacterineae</taxon>
        <taxon>Archangiaceae</taxon>
        <taxon>Archangium</taxon>
    </lineage>
</organism>
<dbReference type="SUPFAM" id="SSF48452">
    <property type="entry name" value="TPR-like"/>
    <property type="match status" value="3"/>
</dbReference>
<keyword evidence="3" id="KW-0067">ATP-binding</keyword>
<dbReference type="InterPro" id="IPR029787">
    <property type="entry name" value="Nucleotide_cyclase"/>
</dbReference>
<dbReference type="InterPro" id="IPR008271">
    <property type="entry name" value="Ser/Thr_kinase_AS"/>
</dbReference>
<proteinExistence type="predicted"/>
<comment type="subcellular location">
    <subcellularLocation>
        <location evidence="1">Membrane</location>
        <topology evidence="1">Single-pass membrane protein</topology>
    </subcellularLocation>
</comment>
<keyword evidence="6" id="KW-0808">Transferase</keyword>
<dbReference type="SUPFAM" id="SSF52540">
    <property type="entry name" value="P-loop containing nucleoside triphosphate hydrolases"/>
    <property type="match status" value="1"/>
</dbReference>
<evidence type="ECO:0000259" key="5">
    <source>
        <dbReference type="PROSITE" id="PS50011"/>
    </source>
</evidence>
<dbReference type="InterPro" id="IPR019734">
    <property type="entry name" value="TPR_rpt"/>
</dbReference>
<dbReference type="CDD" id="cd14014">
    <property type="entry name" value="STKc_PknB_like"/>
    <property type="match status" value="1"/>
</dbReference>
<protein>
    <submittedName>
        <fullName evidence="6">Protein kinase</fullName>
    </submittedName>
</protein>
<dbReference type="Gene3D" id="3.30.200.20">
    <property type="entry name" value="Phosphorylase Kinase, domain 1"/>
    <property type="match status" value="1"/>
</dbReference>